<evidence type="ECO:0008006" key="6">
    <source>
        <dbReference type="Google" id="ProtNLM"/>
    </source>
</evidence>
<keyword evidence="2" id="KW-0472">Membrane</keyword>
<feature type="region of interest" description="Disordered" evidence="1">
    <location>
        <begin position="310"/>
        <end position="402"/>
    </location>
</feature>
<gene>
    <name evidence="4" type="ORF">DL764_006412</name>
</gene>
<dbReference type="CDD" id="cd00920">
    <property type="entry name" value="Cupredoxin"/>
    <property type="match status" value="1"/>
</dbReference>
<reference evidence="4 5" key="1">
    <citation type="submission" date="2018-06" db="EMBL/GenBank/DDBJ databases">
        <title>Complete Genomes of Monosporascus.</title>
        <authorList>
            <person name="Robinson A.J."/>
            <person name="Natvig D.O."/>
        </authorList>
    </citation>
    <scope>NUCLEOTIDE SEQUENCE [LARGE SCALE GENOMIC DNA]</scope>
    <source>
        <strain evidence="4 5">CBS 110550</strain>
    </source>
</reference>
<dbReference type="SUPFAM" id="SSF49503">
    <property type="entry name" value="Cupredoxins"/>
    <property type="match status" value="1"/>
</dbReference>
<feature type="signal peptide" evidence="3">
    <location>
        <begin position="1"/>
        <end position="20"/>
    </location>
</feature>
<dbReference type="Gene3D" id="2.60.40.420">
    <property type="entry name" value="Cupredoxins - blue copper proteins"/>
    <property type="match status" value="1"/>
</dbReference>
<feature type="compositionally biased region" description="Basic and acidic residues" evidence="1">
    <location>
        <begin position="391"/>
        <end position="402"/>
    </location>
</feature>
<proteinExistence type="predicted"/>
<evidence type="ECO:0000256" key="1">
    <source>
        <dbReference type="SAM" id="MobiDB-lite"/>
    </source>
</evidence>
<dbReference type="PANTHER" id="PTHR34883:SF8">
    <property type="entry name" value="EXTRACELLULAR SERINE-RICH PROTEIN (AFU_ORTHOLOGUE AFUA_6G00670)"/>
    <property type="match status" value="1"/>
</dbReference>
<keyword evidence="3" id="KW-0732">Signal</keyword>
<dbReference type="EMBL" id="QJNU01000377">
    <property type="protein sequence ID" value="RYP00808.1"/>
    <property type="molecule type" value="Genomic_DNA"/>
</dbReference>
<feature type="chain" id="PRO_5020541696" description="Blue (type 1) copper domain-containing protein" evidence="3">
    <location>
        <begin position="21"/>
        <end position="402"/>
    </location>
</feature>
<feature type="region of interest" description="Disordered" evidence="1">
    <location>
        <begin position="180"/>
        <end position="234"/>
    </location>
</feature>
<feature type="compositionally biased region" description="Low complexity" evidence="1">
    <location>
        <begin position="187"/>
        <end position="201"/>
    </location>
</feature>
<feature type="region of interest" description="Disordered" evidence="1">
    <location>
        <begin position="25"/>
        <end position="56"/>
    </location>
</feature>
<dbReference type="InterPro" id="IPR052953">
    <property type="entry name" value="Ser-rich/MCO-related"/>
</dbReference>
<keyword evidence="2" id="KW-1133">Transmembrane helix</keyword>
<dbReference type="Proteomes" id="UP000293360">
    <property type="component" value="Unassembled WGS sequence"/>
</dbReference>
<protein>
    <recommendedName>
        <fullName evidence="6">Blue (type 1) copper domain-containing protein</fullName>
    </recommendedName>
</protein>
<feature type="compositionally biased region" description="Polar residues" evidence="1">
    <location>
        <begin position="345"/>
        <end position="361"/>
    </location>
</feature>
<evidence type="ECO:0000256" key="2">
    <source>
        <dbReference type="SAM" id="Phobius"/>
    </source>
</evidence>
<accession>A0A4Q4T4V2</accession>
<dbReference type="STRING" id="155417.A0A4Q4T4V2"/>
<keyword evidence="2" id="KW-0812">Transmembrane</keyword>
<feature type="transmembrane region" description="Helical" evidence="2">
    <location>
        <begin position="240"/>
        <end position="263"/>
    </location>
</feature>
<dbReference type="InterPro" id="IPR008972">
    <property type="entry name" value="Cupredoxin"/>
</dbReference>
<dbReference type="AlphaFoldDB" id="A0A4Q4T4V2"/>
<evidence type="ECO:0000313" key="4">
    <source>
        <dbReference type="EMBL" id="RYP00808.1"/>
    </source>
</evidence>
<name>A0A4Q4T4V2_9PEZI</name>
<feature type="compositionally biased region" description="Low complexity" evidence="1">
    <location>
        <begin position="362"/>
        <end position="377"/>
    </location>
</feature>
<evidence type="ECO:0000256" key="3">
    <source>
        <dbReference type="SAM" id="SignalP"/>
    </source>
</evidence>
<keyword evidence="5" id="KW-1185">Reference proteome</keyword>
<comment type="caution">
    <text evidence="4">The sequence shown here is derived from an EMBL/GenBank/DDBJ whole genome shotgun (WGS) entry which is preliminary data.</text>
</comment>
<dbReference type="PANTHER" id="PTHR34883">
    <property type="entry name" value="SERINE-RICH PROTEIN, PUTATIVE-RELATED-RELATED"/>
    <property type="match status" value="1"/>
</dbReference>
<dbReference type="OrthoDB" id="2331100at2759"/>
<evidence type="ECO:0000313" key="5">
    <source>
        <dbReference type="Proteomes" id="UP000293360"/>
    </source>
</evidence>
<organism evidence="4 5">
    <name type="scientific">Monosporascus ibericus</name>
    <dbReference type="NCBI Taxonomy" id="155417"/>
    <lineage>
        <taxon>Eukaryota</taxon>
        <taxon>Fungi</taxon>
        <taxon>Dikarya</taxon>
        <taxon>Ascomycota</taxon>
        <taxon>Pezizomycotina</taxon>
        <taxon>Sordariomycetes</taxon>
        <taxon>Xylariomycetidae</taxon>
        <taxon>Xylariales</taxon>
        <taxon>Xylariales incertae sedis</taxon>
        <taxon>Monosporascus</taxon>
    </lineage>
</organism>
<sequence>MRKLQLLFTAAAALLSSAAAQEASETMSMTSRVSTRPAATTTSSSASSTSSSTGTATHTVSVGLDHRYIPDTIEAEVGDIINFRFYGANHSVVKAEFGQPCVPYDMIHPGEESFFSGAIEQPDGNENPLPTWTLRVNTTEPVFFYCSAPESCITWKMIGVINPNRTRTREEQVEFVTNGTTTFQLSPGEPFPAEGEPPSGEDSYDDPAYSPPPTDDSSEGSSESSSEDSSEGGGGLAPGAIAGIAIGGAAVIIFAVALVYVCGRKGGIEKGYRRSRVSPSATAAAPPSMIEAHYQDDHNLSHSPYYGVGGGLPPKSPPPPSTHTSSIYGGMPNSGTFAPDPYRSRSPNQLSEIGSPHTSYISGHPSPGFVPPGFGSPRLNQGSMSPPPAELEAHSEPRRELS</sequence>